<dbReference type="GO" id="GO:0008094">
    <property type="term" value="F:ATP-dependent activity, acting on DNA"/>
    <property type="evidence" value="ECO:0007669"/>
    <property type="project" value="TreeGrafter"/>
</dbReference>
<keyword evidence="8" id="KW-1185">Reference proteome</keyword>
<evidence type="ECO:0000256" key="1">
    <source>
        <dbReference type="ARBA" id="ARBA00022741"/>
    </source>
</evidence>
<dbReference type="PROSITE" id="PS51194">
    <property type="entry name" value="HELICASE_CTER"/>
    <property type="match status" value="1"/>
</dbReference>
<dbReference type="VEuPathDB" id="FungiDB:DNF11_3707"/>
<evidence type="ECO:0000313" key="7">
    <source>
        <dbReference type="EMBL" id="AYO44657.1"/>
    </source>
</evidence>
<dbReference type="GO" id="GO:0006281">
    <property type="term" value="P:DNA repair"/>
    <property type="evidence" value="ECO:0007669"/>
    <property type="project" value="TreeGrafter"/>
</dbReference>
<dbReference type="SMART" id="SM00490">
    <property type="entry name" value="HELICc"/>
    <property type="match status" value="1"/>
</dbReference>
<dbReference type="PANTHER" id="PTHR45626:SF51">
    <property type="entry name" value="SNF2-RELATED DOMAIN-CONTAINING PROTEIN"/>
    <property type="match status" value="1"/>
</dbReference>
<keyword evidence="3" id="KW-0067">ATP-binding</keyword>
<protein>
    <submittedName>
        <fullName evidence="7">DNA repair protein rad5</fullName>
        <ecNumber evidence="7">3.6.4.-</ecNumber>
    </submittedName>
</protein>
<feature type="domain" description="Helicase C-terminal" evidence="6">
    <location>
        <begin position="909"/>
        <end position="1062"/>
    </location>
</feature>
<dbReference type="GO" id="GO:0005634">
    <property type="term" value="C:nucleus"/>
    <property type="evidence" value="ECO:0007669"/>
    <property type="project" value="TreeGrafter"/>
</dbReference>
<dbReference type="Proteomes" id="UP000269793">
    <property type="component" value="Chromosome VII"/>
</dbReference>
<dbReference type="InterPro" id="IPR001650">
    <property type="entry name" value="Helicase_C-like"/>
</dbReference>
<feature type="compositionally biased region" description="Polar residues" evidence="4">
    <location>
        <begin position="858"/>
        <end position="873"/>
    </location>
</feature>
<evidence type="ECO:0000259" key="6">
    <source>
        <dbReference type="PROSITE" id="PS51194"/>
    </source>
</evidence>
<dbReference type="GO" id="GO:0016787">
    <property type="term" value="F:hydrolase activity"/>
    <property type="evidence" value="ECO:0007669"/>
    <property type="project" value="UniProtKB-KW"/>
</dbReference>
<evidence type="ECO:0000256" key="4">
    <source>
        <dbReference type="SAM" id="MobiDB-lite"/>
    </source>
</evidence>
<name>A0A3G2SD18_MALR7</name>
<feature type="domain" description="Helicase ATP-binding" evidence="5">
    <location>
        <begin position="439"/>
        <end position="567"/>
    </location>
</feature>
<evidence type="ECO:0000256" key="3">
    <source>
        <dbReference type="ARBA" id="ARBA00022840"/>
    </source>
</evidence>
<evidence type="ECO:0000256" key="2">
    <source>
        <dbReference type="ARBA" id="ARBA00022801"/>
    </source>
</evidence>
<proteinExistence type="predicted"/>
<dbReference type="GO" id="GO:0005524">
    <property type="term" value="F:ATP binding"/>
    <property type="evidence" value="ECO:0007669"/>
    <property type="project" value="UniProtKB-KW"/>
</dbReference>
<feature type="region of interest" description="Disordered" evidence="4">
    <location>
        <begin position="858"/>
        <end position="877"/>
    </location>
</feature>
<dbReference type="Gene3D" id="3.40.50.10810">
    <property type="entry name" value="Tandem AAA-ATPase domain"/>
    <property type="match status" value="1"/>
</dbReference>
<reference evidence="7 8" key="1">
    <citation type="submission" date="2018-10" db="EMBL/GenBank/DDBJ databases">
        <title>Complete genome sequence of Malassezia restricta CBS 7877.</title>
        <authorList>
            <person name="Morand S.C."/>
            <person name="Bertignac M."/>
            <person name="Iltis A."/>
            <person name="Kolder I."/>
            <person name="Pirovano W."/>
            <person name="Jourdain R."/>
            <person name="Clavaud C."/>
        </authorList>
    </citation>
    <scope>NUCLEOTIDE SEQUENCE [LARGE SCALE GENOMIC DNA]</scope>
    <source>
        <strain evidence="7 8">CBS 7877</strain>
    </source>
</reference>
<dbReference type="SUPFAM" id="SSF52540">
    <property type="entry name" value="P-loop containing nucleoside triphosphate hydrolases"/>
    <property type="match status" value="2"/>
</dbReference>
<dbReference type="InterPro" id="IPR000330">
    <property type="entry name" value="SNF2_N"/>
</dbReference>
<dbReference type="Gene3D" id="3.40.50.300">
    <property type="entry name" value="P-loop containing nucleotide triphosphate hydrolases"/>
    <property type="match status" value="1"/>
</dbReference>
<dbReference type="Pfam" id="PF00271">
    <property type="entry name" value="Helicase_C"/>
    <property type="match status" value="1"/>
</dbReference>
<dbReference type="AlphaFoldDB" id="A0A3G2SD18"/>
<organism evidence="7 8">
    <name type="scientific">Malassezia restricta (strain ATCC 96810 / NBRC 103918 / CBS 7877)</name>
    <name type="common">Seborrheic dermatitis infection agent</name>
    <dbReference type="NCBI Taxonomy" id="425264"/>
    <lineage>
        <taxon>Eukaryota</taxon>
        <taxon>Fungi</taxon>
        <taxon>Dikarya</taxon>
        <taxon>Basidiomycota</taxon>
        <taxon>Ustilaginomycotina</taxon>
        <taxon>Malasseziomycetes</taxon>
        <taxon>Malasseziales</taxon>
        <taxon>Malasseziaceae</taxon>
        <taxon>Malassezia</taxon>
    </lineage>
</organism>
<dbReference type="InterPro" id="IPR050628">
    <property type="entry name" value="SNF2_RAD54_helicase_TF"/>
</dbReference>
<keyword evidence="2 7" id="KW-0378">Hydrolase</keyword>
<dbReference type="EC" id="3.6.4.-" evidence="7"/>
<dbReference type="InterPro" id="IPR027417">
    <property type="entry name" value="P-loop_NTPase"/>
</dbReference>
<dbReference type="EMBL" id="CP033154">
    <property type="protein sequence ID" value="AYO44657.1"/>
    <property type="molecule type" value="Genomic_DNA"/>
</dbReference>
<dbReference type="PROSITE" id="PS51192">
    <property type="entry name" value="HELICASE_ATP_BIND_1"/>
    <property type="match status" value="1"/>
</dbReference>
<keyword evidence="1" id="KW-0547">Nucleotide-binding</keyword>
<sequence length="1107" mass="125345">MLEACSVSSWDDNDTIPLGVVTVHVRPPSPSTVELDTPGTRWQYLDMDVLHQLEAHEQGCIVPILRSLVEKRAAKVALEQDVFALWVAGMYQGSLHVRVFAVPESTPLPPPRERQVSEAAYEWTKILPKTCTDAAAWHAMSRDMDTNGNDWPFWQEDARYWTLAELYRQLPSPPIVLSYMHGKSLLAPAGLRCTLYAYQERSLAKLLQRELWPGTYTNPYLLSCESPCVLPHGDNMYAFDPECFTFYRWPDIPVYPDVRGGILCDEMGAGKTLVCLALILATLEQISSPDHDSIMSCTTSEMAMQFPDEKYQDNDPAAGMMGRIVTAPFGAPSPGERLGRRPITHIPKSESPTFHRSRPMAGSVSLAKIAAHRLRTTNACRPDLLDTLPSQIRAILGKDSAPFGLLWPPLPHRVSRVNHNRTPLRVYLTCATLVLVPPTLIMQWLDEMEKHCEPQLLRVLCISDIGSEIPAASQLSQDYDVVLMTHARFGKEAGDDQSIRSDLDKSPLMQVYWKRLIIDEGDMVAGDSLLVRLCTYLHVERRWIVTGTPTQALVGASALHVVGDGSGVPTHTKEMNWSASDRKNLDKLKHLLVRFLRLQPMYGSHLNTHLATNASNLPSFKERDWITLMGSGINDMGEWPAKRRLYNMLSRLMVRNRAKDVEHECPLPPLERRIVSLSMSSLECMTYNVLQSLIMLNAALSQEKDKDYFFHTGNKKTLASVMENVAMACFHFAGFEFLRQVQRAHDHILQQLNKPHGVAEQFKQEAVEALYQISAALQDQTWREHVQQGDVLYKAEHPEERLLLSWSRRGSIWLTSEELLFLRNEYHKKSAHVLDARGLFEELLRCGAQYKHRKTGCTVSSATHRSPKTISTPKRNEPFLSEPSRVPALPAAFDDVLVHTSTSTKLNGILQEILEAVPGEKVLVFSTLHQVLNEIAKALELCRVPFLFYVSGMPQHLRNTYVNAFTHESQFRCLLMSTAIGGSGLDLHCASRIILTEPIWQWDLESQAVKRAWRIGQTRRVLVSTYVMRHTYEERVIERKKARFLNGTDAAEQLQTLTDDPDMREFLARPHLVQAPSKKREITWTRPLLGDPAKLSFVHASKRARHT</sequence>
<gene>
    <name evidence="7" type="primary">rad8</name>
    <name evidence="7" type="ORF">DNF11_3707</name>
</gene>
<dbReference type="InterPro" id="IPR014001">
    <property type="entry name" value="Helicase_ATP-bd"/>
</dbReference>
<evidence type="ECO:0000259" key="5">
    <source>
        <dbReference type="PROSITE" id="PS51192"/>
    </source>
</evidence>
<dbReference type="OrthoDB" id="2801544at2759"/>
<dbReference type="InterPro" id="IPR049730">
    <property type="entry name" value="SNF2/RAD54-like_C"/>
</dbReference>
<dbReference type="SMART" id="SM00487">
    <property type="entry name" value="DEXDc"/>
    <property type="match status" value="1"/>
</dbReference>
<dbReference type="InterPro" id="IPR038718">
    <property type="entry name" value="SNF2-like_sf"/>
</dbReference>
<dbReference type="Pfam" id="PF00176">
    <property type="entry name" value="SNF2-rel_dom"/>
    <property type="match status" value="1"/>
</dbReference>
<dbReference type="CDD" id="cd18793">
    <property type="entry name" value="SF2_C_SNF"/>
    <property type="match status" value="1"/>
</dbReference>
<dbReference type="STRING" id="425264.A0A3G2SD18"/>
<accession>A0A3G2SD18</accession>
<dbReference type="PANTHER" id="PTHR45626">
    <property type="entry name" value="TRANSCRIPTION TERMINATION FACTOR 2-RELATED"/>
    <property type="match status" value="1"/>
</dbReference>
<evidence type="ECO:0000313" key="8">
    <source>
        <dbReference type="Proteomes" id="UP000269793"/>
    </source>
</evidence>
<feature type="region of interest" description="Disordered" evidence="4">
    <location>
        <begin position="336"/>
        <end position="358"/>
    </location>
</feature>